<dbReference type="GO" id="GO:0050661">
    <property type="term" value="F:NADP binding"/>
    <property type="evidence" value="ECO:0007669"/>
    <property type="project" value="InterPro"/>
</dbReference>
<dbReference type="PRINTS" id="PR00070">
    <property type="entry name" value="DHFR"/>
</dbReference>
<dbReference type="EMBL" id="LWDG02000230">
    <property type="protein sequence ID" value="KAE8267404.1"/>
    <property type="molecule type" value="Genomic_DNA"/>
</dbReference>
<evidence type="ECO:0000256" key="8">
    <source>
        <dbReference type="SAM" id="MobiDB-lite"/>
    </source>
</evidence>
<reference evidence="10" key="1">
    <citation type="submission" date="2016-04" db="EMBL/GenBank/DDBJ databases">
        <authorList>
            <person name="Nguyen H.D."/>
            <person name="Samba Siva P."/>
            <person name="Cullis J."/>
            <person name="Levesque C.A."/>
            <person name="Hambleton S."/>
        </authorList>
    </citation>
    <scope>NUCLEOTIDE SEQUENCE</scope>
    <source>
        <strain evidence="10">DAOMC 236422</strain>
    </source>
</reference>
<dbReference type="InterPro" id="IPR012259">
    <property type="entry name" value="DHFR"/>
</dbReference>
<comment type="pathway">
    <text evidence="1">Cofactor biosynthesis; tetrahydrofolate biosynthesis; 5,6,7,8-tetrahydrofolate from 7,8-dihydrofolate: step 1/1.</text>
</comment>
<dbReference type="PROSITE" id="PS51330">
    <property type="entry name" value="DHFR_2"/>
    <property type="match status" value="1"/>
</dbReference>
<dbReference type="AlphaFoldDB" id="A0A8X7T3T6"/>
<sequence length="269" mass="29193">MSSPPSRLPLTLIVAASPTNGIGTNGTLPWRLPREMAYFKHVTSFASPASSSDKAGKNAVVMGRNTWESIPTRFRPLAGRVNVVISRSASADELGIDATQDTHLFPNPTEALTYLRTRQTTQSPTPLSRIFLIGGAQLYAQALQEDNGVGKANGAPEGGWNLDRLLVTRILNPSYEQCDVFLPEFRTAEQISSEAQEEGAGNAGNDDTESAAKGGEGKPLDRLVWQRSSPDELEEFAGGAQIPGLDSIRGVQEEKGTSYEFQMWTRVRQ</sequence>
<protein>
    <recommendedName>
        <fullName evidence="3">Dihydrofolate reductase</fullName>
        <ecNumber evidence="2">1.5.1.3</ecNumber>
    </recommendedName>
</protein>
<keyword evidence="6" id="KW-0560">Oxidoreductase</keyword>
<reference evidence="10" key="2">
    <citation type="journal article" date="2019" name="IMA Fungus">
        <title>Genome sequencing and comparison of five Tilletia species to identify candidate genes for the detection of regulated species infecting wheat.</title>
        <authorList>
            <person name="Nguyen H.D.T."/>
            <person name="Sultana T."/>
            <person name="Kesanakurti P."/>
            <person name="Hambleton S."/>
        </authorList>
    </citation>
    <scope>NUCLEOTIDE SEQUENCE</scope>
    <source>
        <strain evidence="10">DAOMC 236422</strain>
    </source>
</reference>
<evidence type="ECO:0000256" key="2">
    <source>
        <dbReference type="ARBA" id="ARBA00012856"/>
    </source>
</evidence>
<dbReference type="GO" id="GO:0046655">
    <property type="term" value="P:folic acid metabolic process"/>
    <property type="evidence" value="ECO:0007669"/>
    <property type="project" value="TreeGrafter"/>
</dbReference>
<dbReference type="InterPro" id="IPR001796">
    <property type="entry name" value="DHFR_dom"/>
</dbReference>
<evidence type="ECO:0000313" key="10">
    <source>
        <dbReference type="EMBL" id="KAE8267404.1"/>
    </source>
</evidence>
<dbReference type="GO" id="GO:0005739">
    <property type="term" value="C:mitochondrion"/>
    <property type="evidence" value="ECO:0007669"/>
    <property type="project" value="TreeGrafter"/>
</dbReference>
<feature type="region of interest" description="Disordered" evidence="8">
    <location>
        <begin position="191"/>
        <end position="251"/>
    </location>
</feature>
<evidence type="ECO:0000256" key="1">
    <source>
        <dbReference type="ARBA" id="ARBA00004903"/>
    </source>
</evidence>
<proteinExistence type="inferred from homology"/>
<dbReference type="InterPro" id="IPR024072">
    <property type="entry name" value="DHFR-like_dom_sf"/>
</dbReference>
<dbReference type="SUPFAM" id="SSF53597">
    <property type="entry name" value="Dihydrofolate reductase-like"/>
    <property type="match status" value="1"/>
</dbReference>
<evidence type="ECO:0000259" key="9">
    <source>
        <dbReference type="PROSITE" id="PS51330"/>
    </source>
</evidence>
<evidence type="ECO:0000256" key="3">
    <source>
        <dbReference type="ARBA" id="ARBA00018886"/>
    </source>
</evidence>
<dbReference type="EC" id="1.5.1.3" evidence="2"/>
<gene>
    <name evidence="10" type="ORF">A4X09_0g4944</name>
</gene>
<comment type="similarity">
    <text evidence="7">Belongs to the dihydrofolate reductase family.</text>
</comment>
<evidence type="ECO:0000313" key="11">
    <source>
        <dbReference type="Proteomes" id="UP000078113"/>
    </source>
</evidence>
<evidence type="ECO:0000256" key="5">
    <source>
        <dbReference type="ARBA" id="ARBA00022857"/>
    </source>
</evidence>
<comment type="caution">
    <text evidence="10">The sequence shown here is derived from an EMBL/GenBank/DDBJ whole genome shotgun (WGS) entry which is preliminary data.</text>
</comment>
<dbReference type="GO" id="GO:0046452">
    <property type="term" value="P:dihydrofolate metabolic process"/>
    <property type="evidence" value="ECO:0007669"/>
    <property type="project" value="TreeGrafter"/>
</dbReference>
<dbReference type="CDD" id="cd00209">
    <property type="entry name" value="DHFR"/>
    <property type="match status" value="1"/>
</dbReference>
<evidence type="ECO:0000256" key="6">
    <source>
        <dbReference type="ARBA" id="ARBA00023002"/>
    </source>
</evidence>
<organism evidence="10 11">
    <name type="scientific">Tilletia walkeri</name>
    <dbReference type="NCBI Taxonomy" id="117179"/>
    <lineage>
        <taxon>Eukaryota</taxon>
        <taxon>Fungi</taxon>
        <taxon>Dikarya</taxon>
        <taxon>Basidiomycota</taxon>
        <taxon>Ustilaginomycotina</taxon>
        <taxon>Exobasidiomycetes</taxon>
        <taxon>Tilletiales</taxon>
        <taxon>Tilletiaceae</taxon>
        <taxon>Tilletia</taxon>
    </lineage>
</organism>
<evidence type="ECO:0000256" key="4">
    <source>
        <dbReference type="ARBA" id="ARBA00022563"/>
    </source>
</evidence>
<keyword evidence="5" id="KW-0521">NADP</keyword>
<feature type="domain" description="DHFR" evidence="9">
    <location>
        <begin position="9"/>
        <end position="266"/>
    </location>
</feature>
<keyword evidence="11" id="KW-1185">Reference proteome</keyword>
<keyword evidence="4" id="KW-0554">One-carbon metabolism</keyword>
<dbReference type="Proteomes" id="UP000078113">
    <property type="component" value="Unassembled WGS sequence"/>
</dbReference>
<dbReference type="Gene3D" id="3.40.430.10">
    <property type="entry name" value="Dihydrofolate Reductase, subunit A"/>
    <property type="match status" value="1"/>
</dbReference>
<dbReference type="GO" id="GO:0004146">
    <property type="term" value="F:dihydrofolate reductase activity"/>
    <property type="evidence" value="ECO:0007669"/>
    <property type="project" value="UniProtKB-EC"/>
</dbReference>
<name>A0A8X7T3T6_9BASI</name>
<dbReference type="GO" id="GO:0046654">
    <property type="term" value="P:tetrahydrofolate biosynthetic process"/>
    <property type="evidence" value="ECO:0007669"/>
    <property type="project" value="InterPro"/>
</dbReference>
<dbReference type="InterPro" id="IPR017925">
    <property type="entry name" value="DHFR_CS"/>
</dbReference>
<accession>A0A8X7T3T6</accession>
<dbReference type="GO" id="GO:0006730">
    <property type="term" value="P:one-carbon metabolic process"/>
    <property type="evidence" value="ECO:0007669"/>
    <property type="project" value="UniProtKB-KW"/>
</dbReference>
<dbReference type="PANTHER" id="PTHR48069">
    <property type="entry name" value="DIHYDROFOLATE REDUCTASE"/>
    <property type="match status" value="1"/>
</dbReference>
<evidence type="ECO:0000256" key="7">
    <source>
        <dbReference type="RuleBase" id="RU004474"/>
    </source>
</evidence>
<dbReference type="Pfam" id="PF00186">
    <property type="entry name" value="DHFR_1"/>
    <property type="match status" value="1"/>
</dbReference>
<dbReference type="PROSITE" id="PS00075">
    <property type="entry name" value="DHFR_1"/>
    <property type="match status" value="1"/>
</dbReference>
<dbReference type="PANTHER" id="PTHR48069:SF3">
    <property type="entry name" value="DIHYDROFOLATE REDUCTASE"/>
    <property type="match status" value="1"/>
</dbReference>